<feature type="compositionally biased region" description="Basic and acidic residues" evidence="1">
    <location>
        <begin position="1672"/>
        <end position="1688"/>
    </location>
</feature>
<dbReference type="Proteomes" id="UP000184330">
    <property type="component" value="Unassembled WGS sequence"/>
</dbReference>
<feature type="compositionally biased region" description="Acidic residues" evidence="1">
    <location>
        <begin position="237"/>
        <end position="251"/>
    </location>
</feature>
<feature type="region of interest" description="Disordered" evidence="1">
    <location>
        <begin position="361"/>
        <end position="409"/>
    </location>
</feature>
<feature type="compositionally biased region" description="Polar residues" evidence="1">
    <location>
        <begin position="1522"/>
        <end position="1532"/>
    </location>
</feature>
<feature type="compositionally biased region" description="Polar residues" evidence="1">
    <location>
        <begin position="1760"/>
        <end position="1778"/>
    </location>
</feature>
<feature type="compositionally biased region" description="Low complexity" evidence="1">
    <location>
        <begin position="432"/>
        <end position="448"/>
    </location>
</feature>
<feature type="region of interest" description="Disordered" evidence="1">
    <location>
        <begin position="633"/>
        <end position="782"/>
    </location>
</feature>
<reference evidence="3 4" key="1">
    <citation type="submission" date="2016-03" db="EMBL/GenBank/DDBJ databases">
        <authorList>
            <person name="Ploux O."/>
        </authorList>
    </citation>
    <scope>NUCLEOTIDE SEQUENCE [LARGE SCALE GENOMIC DNA]</scope>
    <source>
        <strain evidence="3 4">UAMH 11012</strain>
    </source>
</reference>
<feature type="compositionally biased region" description="Basic and acidic residues" evidence="1">
    <location>
        <begin position="801"/>
        <end position="817"/>
    </location>
</feature>
<dbReference type="STRING" id="576137.A0A1L7WKL2"/>
<feature type="compositionally biased region" description="Acidic residues" evidence="1">
    <location>
        <begin position="146"/>
        <end position="167"/>
    </location>
</feature>
<feature type="region of interest" description="Disordered" evidence="1">
    <location>
        <begin position="972"/>
        <end position="999"/>
    </location>
</feature>
<feature type="region of interest" description="Disordered" evidence="1">
    <location>
        <begin position="1245"/>
        <end position="1899"/>
    </location>
</feature>
<feature type="compositionally biased region" description="Basic residues" evidence="1">
    <location>
        <begin position="901"/>
        <end position="912"/>
    </location>
</feature>
<feature type="compositionally biased region" description="Basic residues" evidence="1">
    <location>
        <begin position="1459"/>
        <end position="1471"/>
    </location>
</feature>
<feature type="compositionally biased region" description="Polar residues" evidence="1">
    <location>
        <begin position="1121"/>
        <end position="1143"/>
    </location>
</feature>
<feature type="compositionally biased region" description="Basic residues" evidence="1">
    <location>
        <begin position="584"/>
        <end position="604"/>
    </location>
</feature>
<evidence type="ECO:0000313" key="4">
    <source>
        <dbReference type="Proteomes" id="UP000184330"/>
    </source>
</evidence>
<feature type="region of interest" description="Disordered" evidence="1">
    <location>
        <begin position="1184"/>
        <end position="1214"/>
    </location>
</feature>
<feature type="region of interest" description="Disordered" evidence="1">
    <location>
        <begin position="125"/>
        <end position="307"/>
    </location>
</feature>
<feature type="compositionally biased region" description="Polar residues" evidence="1">
    <location>
        <begin position="1877"/>
        <end position="1890"/>
    </location>
</feature>
<feature type="compositionally biased region" description="Basic and acidic residues" evidence="1">
    <location>
        <begin position="1396"/>
        <end position="1406"/>
    </location>
</feature>
<proteinExistence type="predicted"/>
<evidence type="ECO:0000256" key="1">
    <source>
        <dbReference type="SAM" id="MobiDB-lite"/>
    </source>
</evidence>
<feature type="compositionally biased region" description="Basic and acidic residues" evidence="1">
    <location>
        <begin position="1648"/>
        <end position="1659"/>
    </location>
</feature>
<feature type="compositionally biased region" description="Basic and acidic residues" evidence="1">
    <location>
        <begin position="1342"/>
        <end position="1352"/>
    </location>
</feature>
<feature type="compositionally biased region" description="Polar residues" evidence="1">
    <location>
        <begin position="642"/>
        <end position="655"/>
    </location>
</feature>
<feature type="compositionally biased region" description="Polar residues" evidence="1">
    <location>
        <begin position="398"/>
        <end position="407"/>
    </location>
</feature>
<feature type="compositionally biased region" description="Polar residues" evidence="1">
    <location>
        <begin position="1566"/>
        <end position="1578"/>
    </location>
</feature>
<feature type="compositionally biased region" description="Polar residues" evidence="1">
    <location>
        <begin position="1407"/>
        <end position="1418"/>
    </location>
</feature>
<accession>A0A1L7WKL2</accession>
<feature type="region of interest" description="Disordered" evidence="1">
    <location>
        <begin position="862"/>
        <end position="914"/>
    </location>
</feature>
<feature type="compositionally biased region" description="Acidic residues" evidence="1">
    <location>
        <begin position="180"/>
        <end position="220"/>
    </location>
</feature>
<dbReference type="OrthoDB" id="5368821at2759"/>
<feature type="region of interest" description="Disordered" evidence="1">
    <location>
        <begin position="431"/>
        <end position="604"/>
    </location>
</feature>
<feature type="compositionally biased region" description="Low complexity" evidence="1">
    <location>
        <begin position="721"/>
        <end position="733"/>
    </location>
</feature>
<feature type="region of interest" description="Disordered" evidence="1">
    <location>
        <begin position="1115"/>
        <end position="1171"/>
    </location>
</feature>
<dbReference type="Pfam" id="PF24054">
    <property type="entry name" value="DUF7357"/>
    <property type="match status" value="1"/>
</dbReference>
<name>A0A1L7WKL2_9HELO</name>
<evidence type="ECO:0000313" key="3">
    <source>
        <dbReference type="EMBL" id="CZR53317.1"/>
    </source>
</evidence>
<feature type="compositionally biased region" description="Polar residues" evidence="1">
    <location>
        <begin position="703"/>
        <end position="720"/>
    </location>
</feature>
<feature type="compositionally biased region" description="Acidic residues" evidence="1">
    <location>
        <begin position="259"/>
        <end position="270"/>
    </location>
</feature>
<feature type="compositionally biased region" description="Basic and acidic residues" evidence="1">
    <location>
        <begin position="885"/>
        <end position="900"/>
    </location>
</feature>
<keyword evidence="4" id="KW-1185">Reference proteome</keyword>
<dbReference type="EMBL" id="FJOG01000003">
    <property type="protein sequence ID" value="CZR53317.1"/>
    <property type="molecule type" value="Genomic_DNA"/>
</dbReference>
<feature type="compositionally biased region" description="Low complexity" evidence="1">
    <location>
        <begin position="980"/>
        <end position="994"/>
    </location>
</feature>
<gene>
    <name evidence="3" type="ORF">PAC_03195</name>
</gene>
<organism evidence="3 4">
    <name type="scientific">Phialocephala subalpina</name>
    <dbReference type="NCBI Taxonomy" id="576137"/>
    <lineage>
        <taxon>Eukaryota</taxon>
        <taxon>Fungi</taxon>
        <taxon>Dikarya</taxon>
        <taxon>Ascomycota</taxon>
        <taxon>Pezizomycotina</taxon>
        <taxon>Leotiomycetes</taxon>
        <taxon>Helotiales</taxon>
        <taxon>Mollisiaceae</taxon>
        <taxon>Phialocephala</taxon>
        <taxon>Phialocephala fortinii species complex</taxon>
    </lineage>
</organism>
<protein>
    <recommendedName>
        <fullName evidence="2">DUF7357 domain-containing protein</fullName>
    </recommendedName>
</protein>
<sequence>MRLRLTVKRHGLPDTPVVWVVDTTSSPSPTVSQLLEAVNEAIPIESDGEWGLEDYAVELKGANGANYECLHFQHLAVVMKEDDEVIIRPLLTQDLKIRRVSGRRQISAEGKHLFDGLAFGRPLLRRPADRPPIRIPPRKKRRVTYGDDEQDDEEIPALMEREEDGSDSDTNKQLVLHADFDDEDSEDDEDFVPGEDDEGEDEEIDEVADDNAGEEVDEDSNPVAALIESARTVAKEYEDELDNESEDEDAAEISNPSDELLDEPVAEAQDEIQSTAPILEAAIEDESPDPADVEDPNESALKQVPEHRRIQIRKLHSAFPKSPMAVCKYVFNGSKGDMGEAYEAMARGFRPVKPKSAITELPEDSSDLSVPKTRLKAKTPPVSESSSRDIMEEDPEETPNSLVQHYDQNGLPLGSIKSGKALSFMAEALHTSPFRPRSQARRSASVVSNKSVRFTADDGLSNGLTSTPFIDKKSPVVESSSGSSDSDSDDSSEEEATTSDDSDSDESSSEESSGVEEDAPHAVSSSGSDDSSDSSGESSSEDESPEETSSKPSATIVNAVPSSPSSRASPRKALSIPEAQRVQATRKRNQRRRVNSALNRYKKKGILPAGTTVAELMKIRIDDDTTPEAALAKLEEAKAADTKTSSTRSSAQPQSEDFERRRQQLLESLASGGIEVGPDARECNKSAPVQVNTEPADPEPVQVSGSETGESRTLSNSFTTAPEQVEPVPVAKAPEAEAMDVDASRPSTALEAPKIDTPLASLKPQPASAEPSQSAARRSKLDLGAGRRLLFGALGMKAPRTKKDEEKLRTDLMKDVRPLVTPKPSEAIEVQPQAAEEDPEAWREKIVYRAVECVQEGVELSEPPFPFVQRWDPQQRSWPHNGKRKQAEREQPQYHQENSRASKKQKRRKGKHNYAEEQEYLDASYEPSYQELSYQDDDIELQYDDSTQLTRPEDENVEEEISMQLMNDIEGPGAAVSQAPDDLTPLPDDPSTLSDLKDGEAKDGMTIAFKMLELSAATHWQPLVSPYRTAIVIEVQEDGMLKLSLAMRDRKQDDKRYDEETGARVYEKFEMAGEDDEQDNDGMLNLPFGDLIEPKIVGLPPVDLENDDLMDDASQRKEATSFDQPTALSQQEEAAGSQPSHVTETPLHSDAPESYHIQDSIEVSVAEDPSPEVAVPEVTVFESASVEKPMPTELEQVEDASPTHVDEFSTADLARPAVEEALPTGVEMASTTDLVNPAVEYAAPTSVVEEASPTDPANPAAEDFVPTLTVEETSTAAARRGNSDELPSRNGVSVEPVSEDARQQIAHLMKDAEFRPDVPSPILRDTQPDSMQSLGEAADLEQLLKDMTEQNEKAYSPRYNGLGSSPVKKLRGSSRSLSESRVEVLDSSPTHKRKAPSRDPIDERQPSESPNKPQSSWETVDLEYQSPSPPSLAPAQQADSSWVTEDSHVKSSSPVASRPARKSLSRPRPVSKAHDLWEQLKPKNRTKSPDSEAESTRTSPDRAFGLDGVDERDSTVQYPKLSGTSSFTSQIQDHGRQPDFDFDDSVAIGGDTPKAADFDADITRDLSPQRTPQPSQSRIADAEPSPEPASERQPSNFKAVSPLVIEKDPFDSMSDSEPVLPAPKVDNPKAAKPTSPTVLADPDSEDELPARKAVSKERGTATTRPAVFERQSSSDDFPRRKFTSEKHIKPMAPPVVEHSSDSDFFPSLEALSQQSATIKREKSREKSTKPSRPPNASRPRTASGTSRRAADLSQDEDQTTPKASQKQRAPSHNQSFKSRGSEKPATQPRASQPPASQKSVIPPGSQVFDLTLESSSDVEPESQPAAAADDSSDAPPPKFRRYNLDSDDDEDYQEDSPGWVPKKSSTVGGVATRRHTSVSLKASSQTSLNSKNRRKTSSK</sequence>
<feature type="region of interest" description="Disordered" evidence="1">
    <location>
        <begin position="794"/>
        <end position="840"/>
    </location>
</feature>
<dbReference type="InterPro" id="IPR055781">
    <property type="entry name" value="DUF7357"/>
</dbReference>
<feature type="compositionally biased region" description="Basic and acidic residues" evidence="1">
    <location>
        <begin position="1472"/>
        <end position="1481"/>
    </location>
</feature>
<feature type="compositionally biased region" description="Low complexity" evidence="1">
    <location>
        <begin position="524"/>
        <end position="538"/>
    </location>
</feature>
<feature type="compositionally biased region" description="Acidic residues" evidence="1">
    <location>
        <begin position="282"/>
        <end position="297"/>
    </location>
</feature>
<evidence type="ECO:0000259" key="2">
    <source>
        <dbReference type="Pfam" id="PF24054"/>
    </source>
</evidence>
<feature type="compositionally biased region" description="Low complexity" evidence="1">
    <location>
        <begin position="764"/>
        <end position="776"/>
    </location>
</feature>
<feature type="compositionally biased region" description="Basic and acidic residues" evidence="1">
    <location>
        <begin position="1718"/>
        <end position="1728"/>
    </location>
</feature>
<feature type="compositionally biased region" description="Acidic residues" evidence="1">
    <location>
        <begin position="1845"/>
        <end position="1854"/>
    </location>
</feature>
<feature type="compositionally biased region" description="Acidic residues" evidence="1">
    <location>
        <begin position="486"/>
        <end position="517"/>
    </location>
</feature>
<feature type="compositionally biased region" description="Polar residues" evidence="1">
    <location>
        <begin position="1788"/>
        <end position="1799"/>
    </location>
</feature>
<feature type="compositionally biased region" description="Basic and acidic residues" evidence="1">
    <location>
        <begin position="1554"/>
        <end position="1564"/>
    </location>
</feature>
<feature type="domain" description="DUF7357" evidence="2">
    <location>
        <begin position="1"/>
        <end position="138"/>
    </location>
</feature>